<dbReference type="PROSITE" id="PS50065">
    <property type="entry name" value="HMG_COA_REDUCTASE_4"/>
    <property type="match status" value="1"/>
</dbReference>
<dbReference type="Pfam" id="PF00368">
    <property type="entry name" value="HMG-CoA_red"/>
    <property type="match status" value="1"/>
</dbReference>
<dbReference type="AlphaFoldDB" id="A0A9W7BPS9"/>
<reference evidence="7" key="1">
    <citation type="journal article" date="2023" name="Commun. Biol.">
        <title>Genome analysis of Parmales, the sister group of diatoms, reveals the evolutionary specialization of diatoms from phago-mixotrophs to photoautotrophs.</title>
        <authorList>
            <person name="Ban H."/>
            <person name="Sato S."/>
            <person name="Yoshikawa S."/>
            <person name="Yamada K."/>
            <person name="Nakamura Y."/>
            <person name="Ichinomiya M."/>
            <person name="Sato N."/>
            <person name="Blanc-Mathieu R."/>
            <person name="Endo H."/>
            <person name="Kuwata A."/>
            <person name="Ogata H."/>
        </authorList>
    </citation>
    <scope>NUCLEOTIDE SEQUENCE [LARGE SCALE GENOMIC DNA]</scope>
    <source>
        <strain evidence="7">NIES 3699</strain>
    </source>
</reference>
<keyword evidence="4" id="KW-0560">Oxidoreductase</keyword>
<dbReference type="PRINTS" id="PR00071">
    <property type="entry name" value="HMGCOARDTASE"/>
</dbReference>
<dbReference type="PANTHER" id="PTHR10572">
    <property type="entry name" value="3-HYDROXY-3-METHYLGLUTARYL-COENZYME A REDUCTASE"/>
    <property type="match status" value="1"/>
</dbReference>
<dbReference type="GO" id="GO:0005789">
    <property type="term" value="C:endoplasmic reticulum membrane"/>
    <property type="evidence" value="ECO:0007669"/>
    <property type="project" value="TreeGrafter"/>
</dbReference>
<protein>
    <recommendedName>
        <fullName evidence="2">hydroxymethylglutaryl-CoA reductase (NADPH)</fullName>
        <ecNumber evidence="2">1.1.1.34</ecNumber>
    </recommendedName>
</protein>
<sequence length="513" mass="55008">MSNSSPLVTPGSCSIMGELPRVPSNISLNLNHTPNTTTNDNTTDAFMVGSVSVSDPKGESKGDPKSDPRKDSDMEIKTREMLQEASLTQKYVESLDLPQLNDIETHCVETLQSLNLPTPPLRRVPPLLQSLYPPSFPLLSLSSVRCTRFLLSVPSSLPLSSPHSLNYAEITGRNCDNCIGYIPLPLGHAGPLPLTILTAEGKSDKIFNIPLATTEGGLIASISRGLKAMRTGKTTAAVTQDVMTRSPVIEFESLELAVKFKGYVEEYPEDVRREFERGSRYLKLKEVECKVVGRTCYLRLGGETGEAMGMNMISKGSESLLKHLQKTWPLKILSVSGNYCCDKKPSALNFIKGRGKSVTLECTLPTSTVLNVLKTTPEKMCKLNYYKNSIGSSLACTIGGCNAQAANVVAAIYLATGQDPAHVVEGSQCVTVMEVVEGGLYVSVTLPSLCLGTVGGGTELKAQKGMIEYSGAEGGRELACVVGGGVMAGEISLVAALVEGELVKAHMELNRKK</sequence>
<dbReference type="InterPro" id="IPR023076">
    <property type="entry name" value="HMG_CoA_Rdtase_CS"/>
</dbReference>
<comment type="caution">
    <text evidence="6">The sequence shown here is derived from an EMBL/GenBank/DDBJ whole genome shotgun (WGS) entry which is preliminary data.</text>
</comment>
<dbReference type="SUPFAM" id="SSF55035">
    <property type="entry name" value="NAD-binding domain of HMG-CoA reductase"/>
    <property type="match status" value="1"/>
</dbReference>
<dbReference type="CDD" id="cd00643">
    <property type="entry name" value="HMG-CoA_reductase_classI"/>
    <property type="match status" value="1"/>
</dbReference>
<evidence type="ECO:0000313" key="6">
    <source>
        <dbReference type="EMBL" id="GMH91507.1"/>
    </source>
</evidence>
<name>A0A9W7BPS9_9STRA</name>
<dbReference type="SUPFAM" id="SSF56542">
    <property type="entry name" value="Substrate-binding domain of HMG-CoA reductase"/>
    <property type="match status" value="1"/>
</dbReference>
<dbReference type="GO" id="GO:0008299">
    <property type="term" value="P:isoprenoid biosynthetic process"/>
    <property type="evidence" value="ECO:0007669"/>
    <property type="project" value="InterPro"/>
</dbReference>
<dbReference type="InterPro" id="IPR009029">
    <property type="entry name" value="HMG_CoA_Rdtase_sub-bd_dom_sf"/>
</dbReference>
<dbReference type="InterPro" id="IPR004554">
    <property type="entry name" value="HMG_CoA_Rdtase_eu_arc"/>
</dbReference>
<dbReference type="EMBL" id="BRXX01000116">
    <property type="protein sequence ID" value="GMH91507.1"/>
    <property type="molecule type" value="Genomic_DNA"/>
</dbReference>
<evidence type="ECO:0000256" key="5">
    <source>
        <dbReference type="SAM" id="MobiDB-lite"/>
    </source>
</evidence>
<organism evidence="6 7">
    <name type="scientific">Triparma verrucosa</name>
    <dbReference type="NCBI Taxonomy" id="1606542"/>
    <lineage>
        <taxon>Eukaryota</taxon>
        <taxon>Sar</taxon>
        <taxon>Stramenopiles</taxon>
        <taxon>Ochrophyta</taxon>
        <taxon>Bolidophyceae</taxon>
        <taxon>Parmales</taxon>
        <taxon>Triparmaceae</taxon>
        <taxon>Triparma</taxon>
    </lineage>
</organism>
<dbReference type="GO" id="GO:0016126">
    <property type="term" value="P:sterol biosynthetic process"/>
    <property type="evidence" value="ECO:0007669"/>
    <property type="project" value="TreeGrafter"/>
</dbReference>
<dbReference type="InterPro" id="IPR009023">
    <property type="entry name" value="HMG_CoA_Rdtase_NAD(P)-bd_sf"/>
</dbReference>
<dbReference type="PANTHER" id="PTHR10572:SF24">
    <property type="entry name" value="3-HYDROXY-3-METHYLGLUTARYL-COENZYME A REDUCTASE"/>
    <property type="match status" value="1"/>
</dbReference>
<dbReference type="GO" id="GO:0005778">
    <property type="term" value="C:peroxisomal membrane"/>
    <property type="evidence" value="ECO:0007669"/>
    <property type="project" value="TreeGrafter"/>
</dbReference>
<accession>A0A9W7BPS9</accession>
<dbReference type="Gene3D" id="3.30.70.420">
    <property type="entry name" value="Hydroxymethylglutaryl-CoA reductase, class I/II, NAD/NADP-binding domain"/>
    <property type="match status" value="1"/>
</dbReference>
<feature type="region of interest" description="Disordered" evidence="5">
    <location>
        <begin position="50"/>
        <end position="74"/>
    </location>
</feature>
<gene>
    <name evidence="6" type="ORF">TrVE_jg11559</name>
</gene>
<dbReference type="Proteomes" id="UP001165160">
    <property type="component" value="Unassembled WGS sequence"/>
</dbReference>
<evidence type="ECO:0000256" key="3">
    <source>
        <dbReference type="ARBA" id="ARBA00022857"/>
    </source>
</evidence>
<feature type="compositionally biased region" description="Basic and acidic residues" evidence="5">
    <location>
        <begin position="56"/>
        <end position="74"/>
    </location>
</feature>
<dbReference type="Gene3D" id="3.90.770.10">
    <property type="entry name" value="3-hydroxy-3-methylglutaryl-coenzyme A Reductase, Chain A, domain 2"/>
    <property type="match status" value="1"/>
</dbReference>
<dbReference type="FunFam" id="3.30.70.420:FF:000001">
    <property type="entry name" value="3-hydroxy-3-methylglutaryl coenzyme A reductase"/>
    <property type="match status" value="1"/>
</dbReference>
<evidence type="ECO:0000256" key="1">
    <source>
        <dbReference type="ARBA" id="ARBA00007661"/>
    </source>
</evidence>
<dbReference type="EC" id="1.1.1.34" evidence="2"/>
<keyword evidence="3" id="KW-0521">NADP</keyword>
<comment type="similarity">
    <text evidence="1">Belongs to the HMG-CoA reductase family.</text>
</comment>
<dbReference type="InterPro" id="IPR002202">
    <property type="entry name" value="HMG_CoA_Rdtase"/>
</dbReference>
<evidence type="ECO:0000256" key="4">
    <source>
        <dbReference type="ARBA" id="ARBA00023002"/>
    </source>
</evidence>
<dbReference type="InterPro" id="IPR023074">
    <property type="entry name" value="HMG_CoA_Rdtase_cat_sf"/>
</dbReference>
<dbReference type="PROSITE" id="PS00318">
    <property type="entry name" value="HMG_COA_REDUCTASE_2"/>
    <property type="match status" value="1"/>
</dbReference>
<keyword evidence="7" id="KW-1185">Reference proteome</keyword>
<evidence type="ECO:0000313" key="7">
    <source>
        <dbReference type="Proteomes" id="UP001165160"/>
    </source>
</evidence>
<dbReference type="GO" id="GO:0004420">
    <property type="term" value="F:hydroxymethylglutaryl-CoA reductase (NADPH) activity"/>
    <property type="evidence" value="ECO:0007669"/>
    <property type="project" value="UniProtKB-EC"/>
</dbReference>
<evidence type="ECO:0000256" key="2">
    <source>
        <dbReference type="ARBA" id="ARBA00012999"/>
    </source>
</evidence>
<proteinExistence type="inferred from homology"/>
<dbReference type="GO" id="GO:0015936">
    <property type="term" value="P:coenzyme A metabolic process"/>
    <property type="evidence" value="ECO:0007669"/>
    <property type="project" value="InterPro"/>
</dbReference>